<reference evidence="3 4" key="1">
    <citation type="submission" date="2016-06" db="EMBL/GenBank/DDBJ databases">
        <authorList>
            <consortium name="Pathogen Informatics"/>
        </authorList>
    </citation>
    <scope>NUCLEOTIDE SEQUENCE [LARGE SCALE GENOMIC DNA]</scope>
</reference>
<dbReference type="Pfam" id="PF12420">
    <property type="entry name" value="DUF3671"/>
    <property type="match status" value="1"/>
</dbReference>
<feature type="transmembrane region" description="Helical" evidence="2">
    <location>
        <begin position="7"/>
        <end position="27"/>
    </location>
</feature>
<sequence>MGKKQKTIIFINFFGFILLSWICHFYIDVKMFNISLDKYCEIKKILKIRNYRLLGKYTHNMDLNFICTKEEIPNIGLNIRNDICNNEESVKTQMKQSNGSSPGNTRGHKKHMKNKTCTFETKKYSHMEKKIFKELDYQDFLKNNRTISDKLYKKVIIKKYRLRFALPLVLFLLFSLGLILDFTCNCGLRRGLYKLLRFSLGKDLMKNFHFYLETAVGSFFKYSVPKSRGSGTTDFYITPFFDFLIYCVLFFIFGITLISGIIYYHKKVKKFEKIKFKKR</sequence>
<evidence type="ECO:0000256" key="1">
    <source>
        <dbReference type="SAM" id="MobiDB-lite"/>
    </source>
</evidence>
<dbReference type="AlphaFoldDB" id="A0A1D3JH07"/>
<feature type="transmembrane region" description="Helical" evidence="2">
    <location>
        <begin position="243"/>
        <end position="264"/>
    </location>
</feature>
<evidence type="ECO:0000313" key="3">
    <source>
        <dbReference type="EMBL" id="SBT85577.1"/>
    </source>
</evidence>
<dbReference type="KEGG" id="pmal:PMUG01_00039900"/>
<dbReference type="EMBL" id="FLRL01000012">
    <property type="protein sequence ID" value="SBT85577.1"/>
    <property type="molecule type" value="Genomic_DNA"/>
</dbReference>
<feature type="region of interest" description="Disordered" evidence="1">
    <location>
        <begin position="91"/>
        <end position="112"/>
    </location>
</feature>
<evidence type="ECO:0000313" key="4">
    <source>
        <dbReference type="Proteomes" id="UP000219813"/>
    </source>
</evidence>
<name>A0A1D3JH07_PLAMA</name>
<keyword evidence="2" id="KW-0472">Membrane</keyword>
<dbReference type="Proteomes" id="UP000219813">
    <property type="component" value="Unassembled WGS sequence"/>
</dbReference>
<feature type="transmembrane region" description="Helical" evidence="2">
    <location>
        <begin position="164"/>
        <end position="183"/>
    </location>
</feature>
<keyword evidence="2" id="KW-0812">Transmembrane</keyword>
<dbReference type="RefSeq" id="XP_028858952.1">
    <property type="nucleotide sequence ID" value="XM_029003156.1"/>
</dbReference>
<protein>
    <submittedName>
        <fullName evidence="3">Fam-l protein</fullName>
    </submittedName>
</protein>
<gene>
    <name evidence="3" type="primary">PmUG01_00039900</name>
    <name evidence="3" type="ORF">PMUG01_00039900</name>
</gene>
<organism evidence="3 4">
    <name type="scientific">Plasmodium malariae</name>
    <dbReference type="NCBI Taxonomy" id="5858"/>
    <lineage>
        <taxon>Eukaryota</taxon>
        <taxon>Sar</taxon>
        <taxon>Alveolata</taxon>
        <taxon>Apicomplexa</taxon>
        <taxon>Aconoidasida</taxon>
        <taxon>Haemosporida</taxon>
        <taxon>Plasmodiidae</taxon>
        <taxon>Plasmodium</taxon>
        <taxon>Plasmodium (Plasmodium)</taxon>
    </lineage>
</organism>
<feature type="transmembrane region" description="Helical" evidence="2">
    <location>
        <begin position="204"/>
        <end position="223"/>
    </location>
</feature>
<proteinExistence type="predicted"/>
<dbReference type="InterPro" id="IPR022139">
    <property type="entry name" value="Fam-L/Fam-M-like_plasmodium"/>
</dbReference>
<accession>A0A1D3JH07</accession>
<keyword evidence="4" id="KW-1185">Reference proteome</keyword>
<evidence type="ECO:0000256" key="2">
    <source>
        <dbReference type="SAM" id="Phobius"/>
    </source>
</evidence>
<keyword evidence="2" id="KW-1133">Transmembrane helix</keyword>
<dbReference type="VEuPathDB" id="PlasmoDB:PmUG01_00039900"/>
<feature type="compositionally biased region" description="Polar residues" evidence="1">
    <location>
        <begin position="91"/>
        <end position="104"/>
    </location>
</feature>
<dbReference type="GeneID" id="39865862"/>